<dbReference type="Proteomes" id="UP000799536">
    <property type="component" value="Unassembled WGS sequence"/>
</dbReference>
<dbReference type="OrthoDB" id="5398388at2759"/>
<dbReference type="PANTHER" id="PTHR33048:SF18">
    <property type="entry name" value="INTEGRAL MEMBRANE PROTEIN"/>
    <property type="match status" value="1"/>
</dbReference>
<keyword evidence="9" id="KW-1185">Reference proteome</keyword>
<feature type="transmembrane region" description="Helical" evidence="6">
    <location>
        <begin position="179"/>
        <end position="202"/>
    </location>
</feature>
<accession>A0A9P4MME6</accession>
<evidence type="ECO:0000256" key="3">
    <source>
        <dbReference type="ARBA" id="ARBA00022989"/>
    </source>
</evidence>
<sequence>MAMEMPVLPSLFSTELVVLNTVFPVLATIAVAVRLYARSNRTGRGYVMLADDWLTIAALFFCWAITANTFVGAAQAGIDTQKGKNPLNATIATVRTLWIEGFLLATTLALVKISIMQFYYRIFATKASNIFRYSAQVMYGILILWWISSIICQFLVTDPVNASWNPLIKFKYRYNYNDWTLAFASLSLVFDVVILFFPLPMIKKLHIDFKRKMSVMGIFWLGAFCCVSAAVRLYYLHKEITKVTSGTADGTTDPTANPYANISRGFIWAHIEPNCSIIAACLPTYGPLFHNGRSAHSLIRSLRSALFSGSTKNGSSAGASKGFSSGSTQQLTIGSTQGAGYYELKEGSTHTGKTGPTVRVTSTTDVEAQKAWEGDSKRIAVTTELRHESL</sequence>
<dbReference type="GO" id="GO:0016020">
    <property type="term" value="C:membrane"/>
    <property type="evidence" value="ECO:0007669"/>
    <property type="project" value="UniProtKB-SubCell"/>
</dbReference>
<dbReference type="InterPro" id="IPR052337">
    <property type="entry name" value="SAT4-like"/>
</dbReference>
<protein>
    <recommendedName>
        <fullName evidence="7">Rhodopsin domain-containing protein</fullName>
    </recommendedName>
</protein>
<feature type="transmembrane region" description="Helical" evidence="6">
    <location>
        <begin position="137"/>
        <end position="156"/>
    </location>
</feature>
<evidence type="ECO:0000256" key="5">
    <source>
        <dbReference type="ARBA" id="ARBA00038359"/>
    </source>
</evidence>
<feature type="domain" description="Rhodopsin" evidence="7">
    <location>
        <begin position="34"/>
        <end position="290"/>
    </location>
</feature>
<dbReference type="EMBL" id="ML994161">
    <property type="protein sequence ID" value="KAF2198219.1"/>
    <property type="molecule type" value="Genomic_DNA"/>
</dbReference>
<evidence type="ECO:0000256" key="6">
    <source>
        <dbReference type="SAM" id="Phobius"/>
    </source>
</evidence>
<evidence type="ECO:0000256" key="4">
    <source>
        <dbReference type="ARBA" id="ARBA00023136"/>
    </source>
</evidence>
<comment type="caution">
    <text evidence="8">The sequence shown here is derived from an EMBL/GenBank/DDBJ whole genome shotgun (WGS) entry which is preliminary data.</text>
</comment>
<dbReference type="PANTHER" id="PTHR33048">
    <property type="entry name" value="PTH11-LIKE INTEGRAL MEMBRANE PROTEIN (AFU_ORTHOLOGUE AFUA_5G11245)"/>
    <property type="match status" value="1"/>
</dbReference>
<keyword evidence="2 6" id="KW-0812">Transmembrane</keyword>
<evidence type="ECO:0000259" key="7">
    <source>
        <dbReference type="Pfam" id="PF20684"/>
    </source>
</evidence>
<evidence type="ECO:0000256" key="2">
    <source>
        <dbReference type="ARBA" id="ARBA00022692"/>
    </source>
</evidence>
<reference evidence="8" key="1">
    <citation type="journal article" date="2020" name="Stud. Mycol.">
        <title>101 Dothideomycetes genomes: a test case for predicting lifestyles and emergence of pathogens.</title>
        <authorList>
            <person name="Haridas S."/>
            <person name="Albert R."/>
            <person name="Binder M."/>
            <person name="Bloem J."/>
            <person name="Labutti K."/>
            <person name="Salamov A."/>
            <person name="Andreopoulos B."/>
            <person name="Baker S."/>
            <person name="Barry K."/>
            <person name="Bills G."/>
            <person name="Bluhm B."/>
            <person name="Cannon C."/>
            <person name="Castanera R."/>
            <person name="Culley D."/>
            <person name="Daum C."/>
            <person name="Ezra D."/>
            <person name="Gonzalez J."/>
            <person name="Henrissat B."/>
            <person name="Kuo A."/>
            <person name="Liang C."/>
            <person name="Lipzen A."/>
            <person name="Lutzoni F."/>
            <person name="Magnuson J."/>
            <person name="Mondo S."/>
            <person name="Nolan M."/>
            <person name="Ohm R."/>
            <person name="Pangilinan J."/>
            <person name="Park H.-J."/>
            <person name="Ramirez L."/>
            <person name="Alfaro M."/>
            <person name="Sun H."/>
            <person name="Tritt A."/>
            <person name="Yoshinaga Y."/>
            <person name="Zwiers L.-H."/>
            <person name="Turgeon B."/>
            <person name="Goodwin S."/>
            <person name="Spatafora J."/>
            <person name="Crous P."/>
            <person name="Grigoriev I."/>
        </authorList>
    </citation>
    <scope>NUCLEOTIDE SEQUENCE</scope>
    <source>
        <strain evidence="8">ATCC 74209</strain>
    </source>
</reference>
<dbReference type="InterPro" id="IPR049326">
    <property type="entry name" value="Rhodopsin_dom_fungi"/>
</dbReference>
<proteinExistence type="inferred from homology"/>
<feature type="transmembrane region" description="Helical" evidence="6">
    <location>
        <begin position="12"/>
        <end position="33"/>
    </location>
</feature>
<organism evidence="8 9">
    <name type="scientific">Delitschia confertaspora ATCC 74209</name>
    <dbReference type="NCBI Taxonomy" id="1513339"/>
    <lineage>
        <taxon>Eukaryota</taxon>
        <taxon>Fungi</taxon>
        <taxon>Dikarya</taxon>
        <taxon>Ascomycota</taxon>
        <taxon>Pezizomycotina</taxon>
        <taxon>Dothideomycetes</taxon>
        <taxon>Pleosporomycetidae</taxon>
        <taxon>Pleosporales</taxon>
        <taxon>Delitschiaceae</taxon>
        <taxon>Delitschia</taxon>
    </lineage>
</organism>
<keyword evidence="3 6" id="KW-1133">Transmembrane helix</keyword>
<comment type="subcellular location">
    <subcellularLocation>
        <location evidence="1">Membrane</location>
        <topology evidence="1">Multi-pass membrane protein</topology>
    </subcellularLocation>
</comment>
<dbReference type="Pfam" id="PF20684">
    <property type="entry name" value="Fung_rhodopsin"/>
    <property type="match status" value="1"/>
</dbReference>
<evidence type="ECO:0000256" key="1">
    <source>
        <dbReference type="ARBA" id="ARBA00004141"/>
    </source>
</evidence>
<keyword evidence="4 6" id="KW-0472">Membrane</keyword>
<gene>
    <name evidence="8" type="ORF">GQ43DRAFT_494122</name>
</gene>
<name>A0A9P4MME6_9PLEO</name>
<feature type="transmembrane region" description="Helical" evidence="6">
    <location>
        <begin position="214"/>
        <end position="235"/>
    </location>
</feature>
<evidence type="ECO:0000313" key="8">
    <source>
        <dbReference type="EMBL" id="KAF2198219.1"/>
    </source>
</evidence>
<dbReference type="AlphaFoldDB" id="A0A9P4MME6"/>
<feature type="transmembrane region" description="Helical" evidence="6">
    <location>
        <begin position="97"/>
        <end position="116"/>
    </location>
</feature>
<comment type="similarity">
    <text evidence="5">Belongs to the SAT4 family.</text>
</comment>
<evidence type="ECO:0000313" key="9">
    <source>
        <dbReference type="Proteomes" id="UP000799536"/>
    </source>
</evidence>
<feature type="transmembrane region" description="Helical" evidence="6">
    <location>
        <begin position="53"/>
        <end position="77"/>
    </location>
</feature>